<evidence type="ECO:0000256" key="2">
    <source>
        <dbReference type="SAM" id="Phobius"/>
    </source>
</evidence>
<keyword evidence="2" id="KW-0472">Membrane</keyword>
<dbReference type="Proteomes" id="UP000282674">
    <property type="component" value="Unassembled WGS sequence"/>
</dbReference>
<evidence type="ECO:0000313" key="4">
    <source>
        <dbReference type="Proteomes" id="UP000282674"/>
    </source>
</evidence>
<keyword evidence="4" id="KW-1185">Reference proteome</keyword>
<feature type="transmembrane region" description="Helical" evidence="2">
    <location>
        <begin position="52"/>
        <end position="79"/>
    </location>
</feature>
<evidence type="ECO:0000313" key="3">
    <source>
        <dbReference type="EMBL" id="RMI40043.1"/>
    </source>
</evidence>
<dbReference type="EMBL" id="RFFG01000059">
    <property type="protein sequence ID" value="RMI40043.1"/>
    <property type="molecule type" value="Genomic_DNA"/>
</dbReference>
<keyword evidence="2" id="KW-1133">Transmembrane helix</keyword>
<protein>
    <submittedName>
        <fullName evidence="3">Uncharacterized protein</fullName>
    </submittedName>
</protein>
<accession>A0A3M2LU19</accession>
<feature type="region of interest" description="Disordered" evidence="1">
    <location>
        <begin position="1"/>
        <end position="33"/>
    </location>
</feature>
<organism evidence="3 4">
    <name type="scientific">Actinomadura harenae</name>
    <dbReference type="NCBI Taxonomy" id="2483351"/>
    <lineage>
        <taxon>Bacteria</taxon>
        <taxon>Bacillati</taxon>
        <taxon>Actinomycetota</taxon>
        <taxon>Actinomycetes</taxon>
        <taxon>Streptosporangiales</taxon>
        <taxon>Thermomonosporaceae</taxon>
        <taxon>Actinomadura</taxon>
    </lineage>
</organism>
<dbReference type="AlphaFoldDB" id="A0A3M2LU19"/>
<reference evidence="3 4" key="1">
    <citation type="submission" date="2018-10" db="EMBL/GenBank/DDBJ databases">
        <title>Isolation from soil.</title>
        <authorList>
            <person name="Hu J."/>
        </authorList>
    </citation>
    <scope>NUCLEOTIDE SEQUENCE [LARGE SCALE GENOMIC DNA]</scope>
    <source>
        <strain evidence="3 4">NEAU-Ht49</strain>
    </source>
</reference>
<gene>
    <name evidence="3" type="ORF">EBO15_27785</name>
</gene>
<name>A0A3M2LU19_9ACTN</name>
<feature type="compositionally biased region" description="Pro residues" evidence="1">
    <location>
        <begin position="1"/>
        <end position="11"/>
    </location>
</feature>
<evidence type="ECO:0000256" key="1">
    <source>
        <dbReference type="SAM" id="MobiDB-lite"/>
    </source>
</evidence>
<proteinExistence type="predicted"/>
<comment type="caution">
    <text evidence="3">The sequence shown here is derived from an EMBL/GenBank/DDBJ whole genome shotgun (WGS) entry which is preliminary data.</text>
</comment>
<keyword evidence="2" id="KW-0812">Transmembrane</keyword>
<sequence length="81" mass="8510">MTLPVDGPPTRRPSARLTAVDTGDATGGPSREELDRQVRGHYGNWRDQPKGLACAVIAAFCLLTTLALGVVVLLVVLAAGR</sequence>